<keyword evidence="5" id="KW-0539">Nucleus</keyword>
<dbReference type="Pfam" id="PF00172">
    <property type="entry name" value="Zn_clus"/>
    <property type="match status" value="1"/>
</dbReference>
<dbReference type="GO" id="GO:0008270">
    <property type="term" value="F:zinc ion binding"/>
    <property type="evidence" value="ECO:0007669"/>
    <property type="project" value="InterPro"/>
</dbReference>
<evidence type="ECO:0000256" key="3">
    <source>
        <dbReference type="ARBA" id="ARBA00023125"/>
    </source>
</evidence>
<feature type="domain" description="Zn(2)-C6 fungal-type" evidence="7">
    <location>
        <begin position="64"/>
        <end position="93"/>
    </location>
</feature>
<accession>A0AAN6IDM9</accession>
<dbReference type="Proteomes" id="UP001203852">
    <property type="component" value="Unassembled WGS sequence"/>
</dbReference>
<dbReference type="InterPro" id="IPR001138">
    <property type="entry name" value="Zn2Cys6_DnaBD"/>
</dbReference>
<comment type="subcellular location">
    <subcellularLocation>
        <location evidence="1">Nucleus</location>
    </subcellularLocation>
</comment>
<evidence type="ECO:0000259" key="7">
    <source>
        <dbReference type="Pfam" id="PF00172"/>
    </source>
</evidence>
<reference evidence="8" key="1">
    <citation type="journal article" date="2022" name="bioRxiv">
        <title>Deciphering the potential niche of two novel black yeast fungi from a biological soil crust based on their genomes, phenotypes, and melanin regulation.</title>
        <authorList>
            <consortium name="DOE Joint Genome Institute"/>
            <person name="Carr E.C."/>
            <person name="Barton Q."/>
            <person name="Grambo S."/>
            <person name="Sullivan M."/>
            <person name="Renfro C.M."/>
            <person name="Kuo A."/>
            <person name="Pangilinan J."/>
            <person name="Lipzen A."/>
            <person name="Keymanesh K."/>
            <person name="Savage E."/>
            <person name="Barry K."/>
            <person name="Grigoriev I.V."/>
            <person name="Riekhof W.R."/>
            <person name="Harris S.S."/>
        </authorList>
    </citation>
    <scope>NUCLEOTIDE SEQUENCE</scope>
    <source>
        <strain evidence="8">JF 03-4F</strain>
    </source>
</reference>
<dbReference type="PANTHER" id="PTHR37534">
    <property type="entry name" value="TRANSCRIPTIONAL ACTIVATOR PROTEIN UGA3"/>
    <property type="match status" value="1"/>
</dbReference>
<evidence type="ECO:0000256" key="4">
    <source>
        <dbReference type="ARBA" id="ARBA00023163"/>
    </source>
</evidence>
<dbReference type="GO" id="GO:0000981">
    <property type="term" value="F:DNA-binding transcription factor activity, RNA polymerase II-specific"/>
    <property type="evidence" value="ECO:0007669"/>
    <property type="project" value="InterPro"/>
</dbReference>
<sequence length="486" mass="54041">MVADTKTIHWTTARLADRYGGGRDKVSPALLSSNVKVVLIISIPLTFLISKRLGSETHEESLTRKKRCDEGKPECRTCVRLGYVCEGYPKPVRYEARSTTATPAPPARTPAVSQSQRPTIELQGDISWADETIVPYRTNIENQGAPTDTWLGLDDVPTADYFQLDWDALNSSLTEAEMEHMLSTPKSDGLPRAVAVPEEQYQMHKAQPPSSIPQSLPNLIDGLESPIRRQLFTHFTKVTSLVLTTSSGEENPFLTTVVPRSLHDSMIREAILCVAASHLTNLTGKVDLVVTSEKKTTLETAETEQVARLAALKKPVALQKESDREAILISALLLCLYEISEGTGDVCWRIRLDTARSLVQSELLTLVRSTDSRNTSNPSISQFSLEYYMYHDVLARATDPFQQTIFEPSSDTISPSMHTSNSHMIGVYDGLLRMVAKVSALQNKVTEVGRIDGMLICEAMDLWTELERWQPKISSTEDPRQLRLPA</sequence>
<evidence type="ECO:0000256" key="5">
    <source>
        <dbReference type="ARBA" id="ARBA00023242"/>
    </source>
</evidence>
<organism evidence="8 9">
    <name type="scientific">Exophiala viscosa</name>
    <dbReference type="NCBI Taxonomy" id="2486360"/>
    <lineage>
        <taxon>Eukaryota</taxon>
        <taxon>Fungi</taxon>
        <taxon>Dikarya</taxon>
        <taxon>Ascomycota</taxon>
        <taxon>Pezizomycotina</taxon>
        <taxon>Eurotiomycetes</taxon>
        <taxon>Chaetothyriomycetidae</taxon>
        <taxon>Chaetothyriales</taxon>
        <taxon>Herpotrichiellaceae</taxon>
        <taxon>Exophiala</taxon>
    </lineage>
</organism>
<comment type="caution">
    <text evidence="8">The sequence shown here is derived from an EMBL/GenBank/DDBJ whole genome shotgun (WGS) entry which is preliminary data.</text>
</comment>
<keyword evidence="2" id="KW-0805">Transcription regulation</keyword>
<dbReference type="EMBL" id="MU404353">
    <property type="protein sequence ID" value="KAI1613611.1"/>
    <property type="molecule type" value="Genomic_DNA"/>
</dbReference>
<evidence type="ECO:0000313" key="9">
    <source>
        <dbReference type="Proteomes" id="UP001203852"/>
    </source>
</evidence>
<evidence type="ECO:0000313" key="8">
    <source>
        <dbReference type="EMBL" id="KAI1613611.1"/>
    </source>
</evidence>
<dbReference type="GO" id="GO:0000976">
    <property type="term" value="F:transcription cis-regulatory region binding"/>
    <property type="evidence" value="ECO:0007669"/>
    <property type="project" value="TreeGrafter"/>
</dbReference>
<keyword evidence="4" id="KW-0804">Transcription</keyword>
<keyword evidence="3" id="KW-0238">DNA-binding</keyword>
<protein>
    <submittedName>
        <fullName evidence="8">Fungal-specific transcription factor domain-containing protein</fullName>
    </submittedName>
</protein>
<gene>
    <name evidence="8" type="ORF">EDD36DRAFT_417483</name>
</gene>
<feature type="region of interest" description="Disordered" evidence="6">
    <location>
        <begin position="97"/>
        <end position="118"/>
    </location>
</feature>
<dbReference type="SUPFAM" id="SSF57701">
    <property type="entry name" value="Zn2/Cys6 DNA-binding domain"/>
    <property type="match status" value="1"/>
</dbReference>
<evidence type="ECO:0000256" key="1">
    <source>
        <dbReference type="ARBA" id="ARBA00004123"/>
    </source>
</evidence>
<dbReference type="InterPro" id="IPR021858">
    <property type="entry name" value="Fun_TF"/>
</dbReference>
<evidence type="ECO:0000256" key="6">
    <source>
        <dbReference type="SAM" id="MobiDB-lite"/>
    </source>
</evidence>
<dbReference type="GO" id="GO:0045944">
    <property type="term" value="P:positive regulation of transcription by RNA polymerase II"/>
    <property type="evidence" value="ECO:0007669"/>
    <property type="project" value="TreeGrafter"/>
</dbReference>
<dbReference type="InterPro" id="IPR036864">
    <property type="entry name" value="Zn2-C6_fun-type_DNA-bd_sf"/>
</dbReference>
<dbReference type="AlphaFoldDB" id="A0AAN6IDM9"/>
<proteinExistence type="predicted"/>
<dbReference type="Pfam" id="PF11951">
    <property type="entry name" value="Fungal_trans_2"/>
    <property type="match status" value="1"/>
</dbReference>
<evidence type="ECO:0000256" key="2">
    <source>
        <dbReference type="ARBA" id="ARBA00023015"/>
    </source>
</evidence>
<dbReference type="PANTHER" id="PTHR37534:SF7">
    <property type="entry name" value="TRANSCRIPTIONAL ACTIVATOR PROTEIN UGA3"/>
    <property type="match status" value="1"/>
</dbReference>
<dbReference type="GO" id="GO:0005634">
    <property type="term" value="C:nucleus"/>
    <property type="evidence" value="ECO:0007669"/>
    <property type="project" value="UniProtKB-SubCell"/>
</dbReference>
<name>A0AAN6IDM9_9EURO</name>
<keyword evidence="9" id="KW-1185">Reference proteome</keyword>